<comment type="subcellular location">
    <subcellularLocation>
        <location evidence="1">Endoplasmic reticulum membrane</location>
        <topology evidence="1">Single-pass membrane protein</topology>
    </subcellularLocation>
</comment>
<keyword evidence="4 12" id="KW-0812">Transmembrane</keyword>
<evidence type="ECO:0000256" key="5">
    <source>
        <dbReference type="ARBA" id="ARBA00022741"/>
    </source>
</evidence>
<proteinExistence type="inferred from homology"/>
<evidence type="ECO:0000256" key="8">
    <source>
        <dbReference type="ARBA" id="ARBA00023134"/>
    </source>
</evidence>
<dbReference type="Pfam" id="PF09439">
    <property type="entry name" value="SRPRB"/>
    <property type="match status" value="1"/>
</dbReference>
<feature type="transmembrane region" description="Helical" evidence="12">
    <location>
        <begin position="12"/>
        <end position="37"/>
    </location>
</feature>
<evidence type="ECO:0000256" key="6">
    <source>
        <dbReference type="ARBA" id="ARBA00022824"/>
    </source>
</evidence>
<keyword evidence="9 12" id="KW-0472">Membrane</keyword>
<evidence type="ECO:0000256" key="3">
    <source>
        <dbReference type="ARBA" id="ARBA00020256"/>
    </source>
</evidence>
<sequence length="281" mass="30050">MATLPTFEILGFPVSLPILIISLLAVVIIPIVLGTLFSSGKKPGPSSVILLAGPRDAGKTSLLLYLQEKTLIPTQTSTTPATVKLPPSALSPADSQDDSAPTKPFHIRDTPGHPKLRSTALDTIIQPTESCIGVVYVLDSAVLSTQARITDTAEYLYELLLAIQKRYAVLSESTTSTEPIPLLIACNKNDLFTALPSTKISNLLQTELSRMKETKRKGLLNAGAGENDDEDMDHVLGDETSDQITWDGLKEFGVEISVQSGSVKSGAVDGWTSWMSACLDA</sequence>
<evidence type="ECO:0000256" key="4">
    <source>
        <dbReference type="ARBA" id="ARBA00022692"/>
    </source>
</evidence>
<dbReference type="Gene3D" id="3.40.50.300">
    <property type="entry name" value="P-loop containing nucleotide triphosphate hydrolases"/>
    <property type="match status" value="1"/>
</dbReference>
<comment type="caution">
    <text evidence="13">The sequence shown here is derived from an EMBL/GenBank/DDBJ whole genome shotgun (WGS) entry which is preliminary data.</text>
</comment>
<dbReference type="InterPro" id="IPR027417">
    <property type="entry name" value="P-loop_NTPase"/>
</dbReference>
<dbReference type="AlphaFoldDB" id="A0AAN8MSV3"/>
<organism evidence="13 14">
    <name type="scientific">Orbilia javanica</name>
    <dbReference type="NCBI Taxonomy" id="47235"/>
    <lineage>
        <taxon>Eukaryota</taxon>
        <taxon>Fungi</taxon>
        <taxon>Dikarya</taxon>
        <taxon>Ascomycota</taxon>
        <taxon>Pezizomycotina</taxon>
        <taxon>Orbiliomycetes</taxon>
        <taxon>Orbiliales</taxon>
        <taxon>Orbiliaceae</taxon>
        <taxon>Orbilia</taxon>
    </lineage>
</organism>
<comment type="similarity">
    <text evidence="2">Belongs to the SRP receptor beta subunit family.</text>
</comment>
<accession>A0AAN8MSV3</accession>
<keyword evidence="10" id="KW-0675">Receptor</keyword>
<name>A0AAN8MSV3_9PEZI</name>
<evidence type="ECO:0000256" key="7">
    <source>
        <dbReference type="ARBA" id="ARBA00022989"/>
    </source>
</evidence>
<evidence type="ECO:0000256" key="10">
    <source>
        <dbReference type="ARBA" id="ARBA00023170"/>
    </source>
</evidence>
<feature type="region of interest" description="Disordered" evidence="11">
    <location>
        <begin position="77"/>
        <end position="112"/>
    </location>
</feature>
<gene>
    <name evidence="13" type="ORF">TWF718_006095</name>
</gene>
<dbReference type="Proteomes" id="UP001313282">
    <property type="component" value="Unassembled WGS sequence"/>
</dbReference>
<dbReference type="SUPFAM" id="SSF52540">
    <property type="entry name" value="P-loop containing nucleoside triphosphate hydrolases"/>
    <property type="match status" value="1"/>
</dbReference>
<evidence type="ECO:0000256" key="9">
    <source>
        <dbReference type="ARBA" id="ARBA00023136"/>
    </source>
</evidence>
<evidence type="ECO:0000256" key="11">
    <source>
        <dbReference type="SAM" id="MobiDB-lite"/>
    </source>
</evidence>
<dbReference type="InterPro" id="IPR019009">
    <property type="entry name" value="SRP_receptor_beta_su"/>
</dbReference>
<evidence type="ECO:0000313" key="14">
    <source>
        <dbReference type="Proteomes" id="UP001313282"/>
    </source>
</evidence>
<keyword evidence="8" id="KW-0342">GTP-binding</keyword>
<dbReference type="EMBL" id="JAVHNR010000003">
    <property type="protein sequence ID" value="KAK6348289.1"/>
    <property type="molecule type" value="Genomic_DNA"/>
</dbReference>
<evidence type="ECO:0000256" key="1">
    <source>
        <dbReference type="ARBA" id="ARBA00004389"/>
    </source>
</evidence>
<evidence type="ECO:0000313" key="13">
    <source>
        <dbReference type="EMBL" id="KAK6348289.1"/>
    </source>
</evidence>
<protein>
    <recommendedName>
        <fullName evidence="3">Signal recognition particle receptor subunit beta</fullName>
    </recommendedName>
</protein>
<evidence type="ECO:0000256" key="12">
    <source>
        <dbReference type="SAM" id="Phobius"/>
    </source>
</evidence>
<dbReference type="GO" id="GO:0005789">
    <property type="term" value="C:endoplasmic reticulum membrane"/>
    <property type="evidence" value="ECO:0007669"/>
    <property type="project" value="UniProtKB-SubCell"/>
</dbReference>
<keyword evidence="6" id="KW-0256">Endoplasmic reticulum</keyword>
<evidence type="ECO:0000256" key="2">
    <source>
        <dbReference type="ARBA" id="ARBA00005619"/>
    </source>
</evidence>
<keyword evidence="14" id="KW-1185">Reference proteome</keyword>
<keyword evidence="5" id="KW-0547">Nucleotide-binding</keyword>
<dbReference type="GO" id="GO:0005525">
    <property type="term" value="F:GTP binding"/>
    <property type="evidence" value="ECO:0007669"/>
    <property type="project" value="UniProtKB-KW"/>
</dbReference>
<keyword evidence="7 12" id="KW-1133">Transmembrane helix</keyword>
<reference evidence="13 14" key="1">
    <citation type="submission" date="2019-10" db="EMBL/GenBank/DDBJ databases">
        <authorList>
            <person name="Palmer J.M."/>
        </authorList>
    </citation>
    <scope>NUCLEOTIDE SEQUENCE [LARGE SCALE GENOMIC DNA]</scope>
    <source>
        <strain evidence="13 14">TWF718</strain>
    </source>
</reference>